<feature type="region of interest" description="Disordered" evidence="1">
    <location>
        <begin position="21"/>
        <end position="99"/>
    </location>
</feature>
<dbReference type="RefSeq" id="WP_224190888.1">
    <property type="nucleotide sequence ID" value="NZ_JAIRAU010000003.1"/>
</dbReference>
<feature type="compositionally biased region" description="Low complexity" evidence="1">
    <location>
        <begin position="21"/>
        <end position="36"/>
    </location>
</feature>
<gene>
    <name evidence="3" type="ORF">K7C98_07550</name>
</gene>
<dbReference type="EMBL" id="JAIRAU010000003">
    <property type="protein sequence ID" value="MBZ5709110.1"/>
    <property type="molecule type" value="Genomic_DNA"/>
</dbReference>
<organism evidence="3 4">
    <name type="scientific">Nannocystis pusilla</name>
    <dbReference type="NCBI Taxonomy" id="889268"/>
    <lineage>
        <taxon>Bacteria</taxon>
        <taxon>Pseudomonadati</taxon>
        <taxon>Myxococcota</taxon>
        <taxon>Polyangia</taxon>
        <taxon>Nannocystales</taxon>
        <taxon>Nannocystaceae</taxon>
        <taxon>Nannocystis</taxon>
    </lineage>
</organism>
<evidence type="ECO:0000313" key="4">
    <source>
        <dbReference type="Proteomes" id="UP001139031"/>
    </source>
</evidence>
<dbReference type="PROSITE" id="PS51257">
    <property type="entry name" value="PROKAR_LIPOPROTEIN"/>
    <property type="match status" value="1"/>
</dbReference>
<sequence length="227" mass="22694">MHRTRLYLLGLAAVIACSEAGAPTTEGTSGSSTTGTGTSGDGPTGTTTGTTTAAPTTDLPTEGSEGGTDSAGGTTLGTTADPTDGASGTSDTDGGTGGGGEGSGMACAKWYDAFVASYVPQCECQVSLGMYDTVDECLAATVPPSSCTCEIFAQSPETAAQLQCYEKAAIDKAECLSGLGLCAGELMLQLCDDLELTSLLLCGNPPKEICDAITMMCDDAPLLLCLF</sequence>
<feature type="signal peptide" evidence="2">
    <location>
        <begin position="1"/>
        <end position="22"/>
    </location>
</feature>
<keyword evidence="4" id="KW-1185">Reference proteome</keyword>
<name>A0ABS7TLL1_9BACT</name>
<evidence type="ECO:0000256" key="1">
    <source>
        <dbReference type="SAM" id="MobiDB-lite"/>
    </source>
</evidence>
<feature type="compositionally biased region" description="Low complexity" evidence="1">
    <location>
        <begin position="83"/>
        <end position="93"/>
    </location>
</feature>
<protein>
    <submittedName>
        <fullName evidence="3">Uncharacterized protein</fullName>
    </submittedName>
</protein>
<reference evidence="3" key="1">
    <citation type="submission" date="2021-08" db="EMBL/GenBank/DDBJ databases">
        <authorList>
            <person name="Stevens D.C."/>
        </authorList>
    </citation>
    <scope>NUCLEOTIDE SEQUENCE</scope>
    <source>
        <strain evidence="3">DSM 53165</strain>
    </source>
</reference>
<dbReference type="Proteomes" id="UP001139031">
    <property type="component" value="Unassembled WGS sequence"/>
</dbReference>
<evidence type="ECO:0000313" key="3">
    <source>
        <dbReference type="EMBL" id="MBZ5709110.1"/>
    </source>
</evidence>
<feature type="compositionally biased region" description="Low complexity" evidence="1">
    <location>
        <begin position="44"/>
        <end position="61"/>
    </location>
</feature>
<proteinExistence type="predicted"/>
<keyword evidence="2" id="KW-0732">Signal</keyword>
<evidence type="ECO:0000256" key="2">
    <source>
        <dbReference type="SAM" id="SignalP"/>
    </source>
</evidence>
<feature type="chain" id="PRO_5047409522" evidence="2">
    <location>
        <begin position="23"/>
        <end position="227"/>
    </location>
</feature>
<accession>A0ABS7TLL1</accession>
<comment type="caution">
    <text evidence="3">The sequence shown here is derived from an EMBL/GenBank/DDBJ whole genome shotgun (WGS) entry which is preliminary data.</text>
</comment>
<feature type="compositionally biased region" description="Polar residues" evidence="1">
    <location>
        <begin position="71"/>
        <end position="81"/>
    </location>
</feature>